<evidence type="ECO:0000256" key="9">
    <source>
        <dbReference type="ARBA" id="ARBA00022737"/>
    </source>
</evidence>
<feature type="domain" description="Fibronectin type-III" evidence="22">
    <location>
        <begin position="566"/>
        <end position="661"/>
    </location>
</feature>
<evidence type="ECO:0000256" key="3">
    <source>
        <dbReference type="ARBA" id="ARBA00008588"/>
    </source>
</evidence>
<feature type="domain" description="Ig-like" evidence="21">
    <location>
        <begin position="26"/>
        <end position="126"/>
    </location>
</feature>
<keyword evidence="9" id="KW-0677">Repeat</keyword>
<evidence type="ECO:0000256" key="5">
    <source>
        <dbReference type="ARBA" id="ARBA00022525"/>
    </source>
</evidence>
<keyword evidence="13" id="KW-1015">Disulfide bond</keyword>
<dbReference type="CDD" id="cd00063">
    <property type="entry name" value="FN3"/>
    <property type="match status" value="4"/>
</dbReference>
<protein>
    <recommendedName>
        <fullName evidence="17">Neural cell adhesion molecule L1-like protein</fullName>
    </recommendedName>
    <alternativeName>
        <fullName evidence="18">Close homolog of L1</fullName>
    </alternativeName>
</protein>
<dbReference type="InterPro" id="IPR007110">
    <property type="entry name" value="Ig-like_dom"/>
</dbReference>
<dbReference type="Pfam" id="PF13927">
    <property type="entry name" value="Ig_3"/>
    <property type="match status" value="2"/>
</dbReference>
<evidence type="ECO:0000256" key="4">
    <source>
        <dbReference type="ARBA" id="ARBA00022475"/>
    </source>
</evidence>
<dbReference type="Gene3D" id="2.60.40.10">
    <property type="entry name" value="Immunoglobulins"/>
    <property type="match status" value="10"/>
</dbReference>
<comment type="similarity">
    <text evidence="3">Belongs to the immunoglobulin superfamily. L1/neurofascin/NgCAM family.</text>
</comment>
<dbReference type="SUPFAM" id="SSF49265">
    <property type="entry name" value="Fibronectin type III"/>
    <property type="match status" value="2"/>
</dbReference>
<reference evidence="23 24" key="1">
    <citation type="submission" date="2018-03" db="EMBL/GenBank/DDBJ databases">
        <title>Draft genome sequence of Rohu Carp (Labeo rohita).</title>
        <authorList>
            <person name="Das P."/>
            <person name="Kushwaha B."/>
            <person name="Joshi C.G."/>
            <person name="Kumar D."/>
            <person name="Nagpure N.S."/>
            <person name="Sahoo L."/>
            <person name="Das S.P."/>
            <person name="Bit A."/>
            <person name="Patnaik S."/>
            <person name="Meher P.K."/>
            <person name="Jayasankar P."/>
            <person name="Koringa P.G."/>
            <person name="Patel N.V."/>
            <person name="Hinsu A.T."/>
            <person name="Kumar R."/>
            <person name="Pandey M."/>
            <person name="Agarwal S."/>
            <person name="Srivastava S."/>
            <person name="Singh M."/>
            <person name="Iquebal M.A."/>
            <person name="Jaiswal S."/>
            <person name="Angadi U.B."/>
            <person name="Kumar N."/>
            <person name="Raza M."/>
            <person name="Shah T.M."/>
            <person name="Rai A."/>
            <person name="Jena J.K."/>
        </authorList>
    </citation>
    <scope>NUCLEOTIDE SEQUENCE [LARGE SCALE GENOMIC DNA]</scope>
    <source>
        <strain evidence="23">DASCIFA01</strain>
        <tissue evidence="23">Testis</tissue>
    </source>
</reference>
<feature type="domain" description="Fibronectin type-III" evidence="22">
    <location>
        <begin position="764"/>
        <end position="866"/>
    </location>
</feature>
<feature type="chain" id="PRO_5019834050" description="Neural cell adhesion molecule L1-like protein" evidence="20">
    <location>
        <begin position="22"/>
        <end position="1871"/>
    </location>
</feature>
<dbReference type="FunFam" id="2.60.40.10:FF:001779">
    <property type="entry name" value="Cell adhesion molecule L1-like b"/>
    <property type="match status" value="1"/>
</dbReference>
<evidence type="ECO:0000313" key="24">
    <source>
        <dbReference type="Proteomes" id="UP000290572"/>
    </source>
</evidence>
<dbReference type="GO" id="GO:0030424">
    <property type="term" value="C:axon"/>
    <property type="evidence" value="ECO:0007669"/>
    <property type="project" value="UniProtKB-ARBA"/>
</dbReference>
<keyword evidence="10" id="KW-0130">Cell adhesion</keyword>
<dbReference type="FunFam" id="2.60.40.10:FF:000418">
    <property type="entry name" value="Neural cell adhesion molecule L1-like protein"/>
    <property type="match status" value="1"/>
</dbReference>
<dbReference type="FunFam" id="2.60.40.10:FF:000367">
    <property type="entry name" value="Neural cell adhesion molecule L1-like protein"/>
    <property type="match status" value="1"/>
</dbReference>
<dbReference type="InterPro" id="IPR013783">
    <property type="entry name" value="Ig-like_fold"/>
</dbReference>
<dbReference type="PROSITE" id="PS50853">
    <property type="entry name" value="FN3"/>
    <property type="match status" value="4"/>
</dbReference>
<evidence type="ECO:0000259" key="21">
    <source>
        <dbReference type="PROSITE" id="PS50835"/>
    </source>
</evidence>
<dbReference type="PANTHER" id="PTHR31025">
    <property type="entry name" value="SI:CH211-196P9.1-RELATED"/>
    <property type="match status" value="1"/>
</dbReference>
<dbReference type="FunFam" id="2.60.40.10:FF:000005">
    <property type="entry name" value="Neuronal cell adhesion molecule"/>
    <property type="match status" value="1"/>
</dbReference>
<evidence type="ECO:0000256" key="20">
    <source>
        <dbReference type="SAM" id="SignalP"/>
    </source>
</evidence>
<evidence type="ECO:0000256" key="6">
    <source>
        <dbReference type="ARBA" id="ARBA00022530"/>
    </source>
</evidence>
<keyword evidence="6" id="KW-0272">Extracellular matrix</keyword>
<dbReference type="Pfam" id="PF13882">
    <property type="entry name" value="Bravo_FIGEY"/>
    <property type="match status" value="1"/>
</dbReference>
<gene>
    <name evidence="23" type="ORF">ROHU_017570</name>
</gene>
<dbReference type="FunFam" id="2.60.40.10:FF:000238">
    <property type="entry name" value="Neuronal cell adhesion molecule"/>
    <property type="match status" value="1"/>
</dbReference>
<evidence type="ECO:0000256" key="15">
    <source>
        <dbReference type="ARBA" id="ARBA00023319"/>
    </source>
</evidence>
<dbReference type="InterPro" id="IPR003598">
    <property type="entry name" value="Ig_sub2"/>
</dbReference>
<keyword evidence="8 20" id="KW-0732">Signal</keyword>
<evidence type="ECO:0000256" key="17">
    <source>
        <dbReference type="ARBA" id="ARBA00072847"/>
    </source>
</evidence>
<dbReference type="PROSITE" id="PS50835">
    <property type="entry name" value="IG_LIKE"/>
    <property type="match status" value="5"/>
</dbReference>
<sequence>MRGLRSLIVGLLSATFSTAFGLYFPPHVEQLPTITAQTSGSLIALPYDENFLFKCEAKGNPRPTYRWTKDGMDFDPRKDPRLIKDESSGTFVIPNIRDKVKYQGKYRCYASNKLGTAISEESEFIVPMVPKFPKEKIEPVVVTVGDSVVLECNPPQGIPPWQLYWMTKDLRHIEQNERVSMGLNGNLYFSNTVELDSHDDYCCFASFSKIRTIVQKPSMVLRVKPSQGDDNTMSVQKRKPSILVPSSHSTTYLKKGEELELECIAEGLPTPEVEWIKMWDNLPKRTQIKNYGKLLTIPNITNQDEGKYMCKAKNDLGEAVHHFQVVVEEPPRWQEEPVKSQLAEIGSDIHIKCSATGKPQPTITWKRNGHPLDDHPPLILTRNYLDYATMLGRSVIMDCKVFSSPPATINWRREDPEGSLDGERYSLLKNGSLQIHKVEMEDMGQYECLANNSEGTASLTTELFIKDSTRIVEPPQDMKVKRGSMAELECQVECDPTLRRELKILWMKDGMHILSNVSEGYFTDDGILQIINVSHSDQGNYTCVVRTSLDQDTASAYVTVLDVPDPPVELTLSDRKDRSVRLHWAAASDHNSPITEFIIQYEENHWEPEKWKELLRVAGSQFSAPVTLYGHINYQFRVIAVNAIGESHPSMPSDRYKTPPCAPDRNPENIKIEGHLPHQMDISWEPLLPVEHNGPGLEYKLSYRLLGVEDSWKEQMVKRHSFVVRDTPTFVPYEVKIQAFNRHGWAPEPKVVTGYSGEDMPLAAPEDVFVEVLNFTLLRVSWSPVPQTTLRGHLGGYTVHWWQTQSLLTSKRMPSERQSLTIPGNRSHTMVPGLKPFSEYSLTVNVFNRRGNGPSSSPISFTTPQGGKNTLTVDILKFSVPEQPPILKATNFQKDSITLVWAPPHETNGFLTGYLLQYQTFNETLGKLNSVNISAPDTTQWVLRDLQEDNWYKFYLSACTQVGCGSAISEEGGTVSEAYELSTSEVTSSELMSSKQLVASQKWFVVMLCVVALLTLLALIGCFVLKNKGGKYAVKEKEHTKADPESHTRGEESPYEYSDNDEKPLKSSQQLFRDIKEDDSSEDSSVMSEEDDCEFNEDGSFIGEYSGYKRRVSTEGPLRTIYSRTQTFKQLFQYIEPKKPGLPPCLEHDIFEGVLSYDVALYLKYFIKKKQWLTYSVLNRRIKQFKYKGTDALTKPCAVNSKQDVYKRQDIDWVDTFLIPWDKFPEELMQFLEREKRPSPEQRAAIQDTYGCVNWDVKFLPLEETPESQQEKKEKLKMMSRNNDANLEEVKSLMKLTFYTQRKQVNQGENIKYLLEEWPFWFNELGMAVHFKELTGIGLKETFTRNLEVKGKRLLNYFSSVGVNKNKKFMEAVTKCKVMREQASSCSEDVKEMLLLLLSYFNEKEDAMFHYVEDTCLAEEVDMDKVNLTPTLVACEMTDLETTFLRTAITEVLPDLPEVTKDILEETLQSLGVETYDDFQFIEESDLLSALRPIQARKVLAAWKRKCQTPETSSSSVSASPVPPATLRHSSPGSSQSSSSSSSKSPDIDWVDTFLIPWDKFPEELMQFLEREKRPSPEQRAAIQDTYGCVNWDVKFLPLEETPESQQEKKEKLKMMSRNNDANLEEVKSLMKLTFYTQRKQVNQGENIKYLLEEWPFWFNELGMAVHFKELTGIGLKETFTRNLEVKGKRLLNYFSSVGVNKNKKFMEAVTKCKVMREQASSCSEDVKEMLLLLLSYFNEKEDAMFHYVEDTCLAEEVDMDKVNLTPTLVACGGSCFTAKRFMLCVDRNVVHDNIPSFISAICMMFGSYYCFNIHYPSELASTLEFLQRCFFAINPEKGTKVEKTNTVRLHVNPRVLTLIQDLSDHEWCDV</sequence>
<dbReference type="FunFam" id="2.60.40.10:FF:000768">
    <property type="entry name" value="Neural cell adhesion molecule L1-like protein"/>
    <property type="match status" value="1"/>
</dbReference>
<evidence type="ECO:0000259" key="22">
    <source>
        <dbReference type="PROSITE" id="PS50853"/>
    </source>
</evidence>
<comment type="subcellular location">
    <subcellularLocation>
        <location evidence="1">Cell membrane</location>
        <topology evidence="1">Single-pass type I membrane protein</topology>
    </subcellularLocation>
    <subcellularLocation>
        <location evidence="2">Secreted</location>
        <location evidence="2">Extracellular space</location>
        <location evidence="2">Extracellular matrix</location>
    </subcellularLocation>
</comment>
<dbReference type="SMART" id="SM00409">
    <property type="entry name" value="IG"/>
    <property type="match status" value="5"/>
</dbReference>
<proteinExistence type="inferred from homology"/>
<dbReference type="EMBL" id="QBIY01011554">
    <property type="protein sequence ID" value="RXN30664.1"/>
    <property type="molecule type" value="Genomic_DNA"/>
</dbReference>
<dbReference type="InterPro" id="IPR003961">
    <property type="entry name" value="FN3_dom"/>
</dbReference>
<feature type="domain" description="Ig-like" evidence="21">
    <location>
        <begin position="331"/>
        <end position="460"/>
    </location>
</feature>
<feature type="compositionally biased region" description="Basic and acidic residues" evidence="19">
    <location>
        <begin position="1035"/>
        <end position="1052"/>
    </location>
</feature>
<dbReference type="InterPro" id="IPR036116">
    <property type="entry name" value="FN3_sf"/>
</dbReference>
<evidence type="ECO:0000256" key="18">
    <source>
        <dbReference type="ARBA" id="ARBA00082292"/>
    </source>
</evidence>
<keyword evidence="24" id="KW-1185">Reference proteome</keyword>
<keyword evidence="12" id="KW-0472">Membrane</keyword>
<feature type="signal peptide" evidence="20">
    <location>
        <begin position="1"/>
        <end position="21"/>
    </location>
</feature>
<evidence type="ECO:0000256" key="13">
    <source>
        <dbReference type="ARBA" id="ARBA00023157"/>
    </source>
</evidence>
<evidence type="ECO:0000313" key="23">
    <source>
        <dbReference type="EMBL" id="RXN30664.1"/>
    </source>
</evidence>
<feature type="domain" description="Ig-like" evidence="21">
    <location>
        <begin position="240"/>
        <end position="328"/>
    </location>
</feature>
<dbReference type="FunFam" id="2.60.40.10:FF:000038">
    <property type="entry name" value="Neuronal cell adhesion molecule"/>
    <property type="match status" value="1"/>
</dbReference>
<keyword evidence="7" id="KW-0812">Transmembrane</keyword>
<dbReference type="PANTHER" id="PTHR31025:SF30">
    <property type="entry name" value="SI:DKEY-15H8.17"/>
    <property type="match status" value="1"/>
</dbReference>
<keyword evidence="15" id="KW-0393">Immunoglobulin domain</keyword>
<evidence type="ECO:0000256" key="8">
    <source>
        <dbReference type="ARBA" id="ARBA00022729"/>
    </source>
</evidence>
<comment type="caution">
    <text evidence="23">The sequence shown here is derived from an EMBL/GenBank/DDBJ whole genome shotgun (WGS) entry which is preliminary data.</text>
</comment>
<feature type="domain" description="Ig-like" evidence="21">
    <location>
        <begin position="469"/>
        <end position="559"/>
    </location>
</feature>
<keyword evidence="5" id="KW-0964">Secreted</keyword>
<feature type="domain" description="Fibronectin type-III" evidence="22">
    <location>
        <begin position="881"/>
        <end position="978"/>
    </location>
</feature>
<evidence type="ECO:0000256" key="14">
    <source>
        <dbReference type="ARBA" id="ARBA00023180"/>
    </source>
</evidence>
<dbReference type="GO" id="GO:0007155">
    <property type="term" value="P:cell adhesion"/>
    <property type="evidence" value="ECO:0007669"/>
    <property type="project" value="UniProtKB-KW"/>
</dbReference>
<feature type="domain" description="Fibronectin type-III" evidence="22">
    <location>
        <begin position="666"/>
        <end position="759"/>
    </location>
</feature>
<keyword evidence="14" id="KW-0325">Glycoprotein</keyword>
<evidence type="ECO:0000256" key="12">
    <source>
        <dbReference type="ARBA" id="ARBA00023136"/>
    </source>
</evidence>
<dbReference type="SMART" id="SM00408">
    <property type="entry name" value="IGc2"/>
    <property type="match status" value="5"/>
</dbReference>
<dbReference type="Pfam" id="PF07679">
    <property type="entry name" value="I-set"/>
    <property type="match status" value="3"/>
</dbReference>
<feature type="compositionally biased region" description="Low complexity" evidence="19">
    <location>
        <begin position="1530"/>
        <end position="1545"/>
    </location>
</feature>
<name>A0A498NFS2_LABRO</name>
<dbReference type="Pfam" id="PF00041">
    <property type="entry name" value="fn3"/>
    <property type="match status" value="3"/>
</dbReference>
<evidence type="ECO:0000256" key="16">
    <source>
        <dbReference type="ARBA" id="ARBA00062194"/>
    </source>
</evidence>
<dbReference type="InterPro" id="IPR026966">
    <property type="entry name" value="Neurofascin/L1/NrCAM_C"/>
</dbReference>
<dbReference type="InterPro" id="IPR013098">
    <property type="entry name" value="Ig_I-set"/>
</dbReference>
<feature type="domain" description="Ig-like" evidence="21">
    <location>
        <begin position="127"/>
        <end position="214"/>
    </location>
</feature>
<dbReference type="Proteomes" id="UP000290572">
    <property type="component" value="Unassembled WGS sequence"/>
</dbReference>
<dbReference type="InterPro" id="IPR036179">
    <property type="entry name" value="Ig-like_dom_sf"/>
</dbReference>
<organism evidence="23 24">
    <name type="scientific">Labeo rohita</name>
    <name type="common">Indian major carp</name>
    <name type="synonym">Cyprinus rohita</name>
    <dbReference type="NCBI Taxonomy" id="84645"/>
    <lineage>
        <taxon>Eukaryota</taxon>
        <taxon>Metazoa</taxon>
        <taxon>Chordata</taxon>
        <taxon>Craniata</taxon>
        <taxon>Vertebrata</taxon>
        <taxon>Euteleostomi</taxon>
        <taxon>Actinopterygii</taxon>
        <taxon>Neopterygii</taxon>
        <taxon>Teleostei</taxon>
        <taxon>Ostariophysi</taxon>
        <taxon>Cypriniformes</taxon>
        <taxon>Cyprinidae</taxon>
        <taxon>Labeoninae</taxon>
        <taxon>Labeonini</taxon>
        <taxon>Labeo</taxon>
    </lineage>
</organism>
<evidence type="ECO:0000256" key="11">
    <source>
        <dbReference type="ARBA" id="ARBA00022989"/>
    </source>
</evidence>
<dbReference type="FunFam" id="2.60.40.10:FF:000057">
    <property type="entry name" value="neural cell adhesion molecule L1"/>
    <property type="match status" value="1"/>
</dbReference>
<dbReference type="InterPro" id="IPR003599">
    <property type="entry name" value="Ig_sub"/>
</dbReference>
<evidence type="ECO:0000256" key="2">
    <source>
        <dbReference type="ARBA" id="ARBA00004498"/>
    </source>
</evidence>
<evidence type="ECO:0000256" key="7">
    <source>
        <dbReference type="ARBA" id="ARBA00022692"/>
    </source>
</evidence>
<dbReference type="SMART" id="SM00060">
    <property type="entry name" value="FN3"/>
    <property type="match status" value="4"/>
</dbReference>
<dbReference type="GO" id="GO:0005886">
    <property type="term" value="C:plasma membrane"/>
    <property type="evidence" value="ECO:0007669"/>
    <property type="project" value="UniProtKB-SubCell"/>
</dbReference>
<dbReference type="SUPFAM" id="SSF48726">
    <property type="entry name" value="Immunoglobulin"/>
    <property type="match status" value="5"/>
</dbReference>
<evidence type="ECO:0000256" key="19">
    <source>
        <dbReference type="SAM" id="MobiDB-lite"/>
    </source>
</evidence>
<dbReference type="STRING" id="84645.A0A498NFS2"/>
<evidence type="ECO:0000256" key="1">
    <source>
        <dbReference type="ARBA" id="ARBA00004251"/>
    </source>
</evidence>
<feature type="region of interest" description="Disordered" evidence="19">
    <location>
        <begin position="1035"/>
        <end position="1065"/>
    </location>
</feature>
<accession>A0A498NFS2</accession>
<feature type="region of interest" description="Disordered" evidence="19">
    <location>
        <begin position="1511"/>
        <end position="1546"/>
    </location>
</feature>
<evidence type="ECO:0000256" key="10">
    <source>
        <dbReference type="ARBA" id="ARBA00022889"/>
    </source>
</evidence>
<keyword evidence="4" id="KW-1003">Cell membrane</keyword>
<comment type="subunit">
    <text evidence="16">May interact with L1CAM. May interact with ITGB1/ITGA1 heterodimer and ITGB1/ITGA2 heterodimer as well as with ANK3.</text>
</comment>
<keyword evidence="11" id="KW-1133">Transmembrane helix</keyword>